<comment type="subcellular location">
    <subcellularLocation>
        <location evidence="1">Membrane</location>
        <topology evidence="1">Multi-pass membrane protein</topology>
    </subcellularLocation>
</comment>
<keyword evidence="2 6" id="KW-0812">Transmembrane</keyword>
<evidence type="ECO:0000313" key="7">
    <source>
        <dbReference type="EMBL" id="GAO47515.1"/>
    </source>
</evidence>
<evidence type="ECO:0000256" key="1">
    <source>
        <dbReference type="ARBA" id="ARBA00004141"/>
    </source>
</evidence>
<feature type="compositionally biased region" description="Polar residues" evidence="5">
    <location>
        <begin position="16"/>
        <end position="41"/>
    </location>
</feature>
<feature type="transmembrane region" description="Helical" evidence="6">
    <location>
        <begin position="313"/>
        <end position="335"/>
    </location>
</feature>
<feature type="transmembrane region" description="Helical" evidence="6">
    <location>
        <begin position="417"/>
        <end position="436"/>
    </location>
</feature>
<dbReference type="GO" id="GO:0016020">
    <property type="term" value="C:membrane"/>
    <property type="evidence" value="ECO:0007669"/>
    <property type="project" value="UniProtKB-SubCell"/>
</dbReference>
<reference evidence="7 8" key="1">
    <citation type="journal article" date="2011" name="J. Gen. Appl. Microbiol.">
        <title>Draft genome sequencing of the enigmatic yeast Saitoella complicata.</title>
        <authorList>
            <person name="Nishida H."/>
            <person name="Hamamoto M."/>
            <person name="Sugiyama J."/>
        </authorList>
    </citation>
    <scope>NUCLEOTIDE SEQUENCE [LARGE SCALE GENOMIC DNA]</scope>
    <source>
        <strain evidence="7 8">NRRL Y-17804</strain>
    </source>
</reference>
<evidence type="ECO:0000256" key="6">
    <source>
        <dbReference type="SAM" id="Phobius"/>
    </source>
</evidence>
<evidence type="ECO:0000256" key="3">
    <source>
        <dbReference type="ARBA" id="ARBA00022989"/>
    </source>
</evidence>
<organism evidence="7 8">
    <name type="scientific">Saitoella complicata (strain BCRC 22490 / CBS 7301 / JCM 7358 / NBRC 10748 / NRRL Y-17804)</name>
    <dbReference type="NCBI Taxonomy" id="698492"/>
    <lineage>
        <taxon>Eukaryota</taxon>
        <taxon>Fungi</taxon>
        <taxon>Dikarya</taxon>
        <taxon>Ascomycota</taxon>
        <taxon>Taphrinomycotina</taxon>
        <taxon>Taphrinomycotina incertae sedis</taxon>
        <taxon>Saitoella</taxon>
    </lineage>
</organism>
<gene>
    <name evidence="7" type="ORF">G7K_1720-t1</name>
</gene>
<dbReference type="SUPFAM" id="SSF103473">
    <property type="entry name" value="MFS general substrate transporter"/>
    <property type="match status" value="1"/>
</dbReference>
<dbReference type="EMBL" id="BACD03000009">
    <property type="protein sequence ID" value="GAO47515.1"/>
    <property type="molecule type" value="Genomic_DNA"/>
</dbReference>
<evidence type="ECO:0000313" key="8">
    <source>
        <dbReference type="Proteomes" id="UP000033140"/>
    </source>
</evidence>
<keyword evidence="8" id="KW-1185">Reference proteome</keyword>
<dbReference type="Pfam" id="PF07690">
    <property type="entry name" value="MFS_1"/>
    <property type="match status" value="1"/>
</dbReference>
<dbReference type="Proteomes" id="UP000033140">
    <property type="component" value="Unassembled WGS sequence"/>
</dbReference>
<evidence type="ECO:0008006" key="9">
    <source>
        <dbReference type="Google" id="ProtNLM"/>
    </source>
</evidence>
<keyword evidence="3 6" id="KW-1133">Transmembrane helix</keyword>
<feature type="transmembrane region" description="Helical" evidence="6">
    <location>
        <begin position="138"/>
        <end position="156"/>
    </location>
</feature>
<feature type="transmembrane region" description="Helical" evidence="6">
    <location>
        <begin position="108"/>
        <end position="126"/>
    </location>
</feature>
<feature type="transmembrane region" description="Helical" evidence="6">
    <location>
        <begin position="347"/>
        <end position="366"/>
    </location>
</feature>
<dbReference type="OMA" id="TRPGNIF"/>
<dbReference type="AlphaFoldDB" id="A0A0E9NDN3"/>
<evidence type="ECO:0000256" key="5">
    <source>
        <dbReference type="SAM" id="MobiDB-lite"/>
    </source>
</evidence>
<protein>
    <recommendedName>
        <fullName evidence="9">Major facilitator superfamily (MFS) profile domain-containing protein</fullName>
    </recommendedName>
</protein>
<feature type="transmembrane region" description="Helical" evidence="6">
    <location>
        <begin position="70"/>
        <end position="88"/>
    </location>
</feature>
<name>A0A0E9NDN3_SAICN</name>
<dbReference type="Gene3D" id="1.20.1250.20">
    <property type="entry name" value="MFS general substrate transporter like domains"/>
    <property type="match status" value="2"/>
</dbReference>
<keyword evidence="4 6" id="KW-0472">Membrane</keyword>
<reference evidence="7 8" key="3">
    <citation type="journal article" date="2015" name="Genome Announc.">
        <title>Draft Genome Sequence of the Archiascomycetous Yeast Saitoella complicata.</title>
        <authorList>
            <person name="Yamauchi K."/>
            <person name="Kondo S."/>
            <person name="Hamamoto M."/>
            <person name="Takahashi Y."/>
            <person name="Ogura Y."/>
            <person name="Hayashi T."/>
            <person name="Nishida H."/>
        </authorList>
    </citation>
    <scope>NUCLEOTIDE SEQUENCE [LARGE SCALE GENOMIC DNA]</scope>
    <source>
        <strain evidence="7 8">NRRL Y-17804</strain>
    </source>
</reference>
<dbReference type="GO" id="GO:0022857">
    <property type="term" value="F:transmembrane transporter activity"/>
    <property type="evidence" value="ECO:0007669"/>
    <property type="project" value="InterPro"/>
</dbReference>
<comment type="caution">
    <text evidence="7">The sequence shown here is derived from an EMBL/GenBank/DDBJ whole genome shotgun (WGS) entry which is preliminary data.</text>
</comment>
<dbReference type="InterPro" id="IPR011701">
    <property type="entry name" value="MFS"/>
</dbReference>
<feature type="region of interest" description="Disordered" evidence="5">
    <location>
        <begin position="1"/>
        <end position="64"/>
    </location>
</feature>
<evidence type="ECO:0000256" key="2">
    <source>
        <dbReference type="ARBA" id="ARBA00022692"/>
    </source>
</evidence>
<feature type="transmembrane region" description="Helical" evidence="6">
    <location>
        <begin position="456"/>
        <end position="477"/>
    </location>
</feature>
<dbReference type="InterPro" id="IPR049680">
    <property type="entry name" value="FLVCR1-2_SLC49-like"/>
</dbReference>
<feature type="transmembrane region" description="Helical" evidence="6">
    <location>
        <begin position="198"/>
        <end position="222"/>
    </location>
</feature>
<accession>A0A0E9NDN3</accession>
<evidence type="ECO:0000256" key="4">
    <source>
        <dbReference type="ARBA" id="ARBA00023136"/>
    </source>
</evidence>
<feature type="transmembrane region" description="Helical" evidence="6">
    <location>
        <begin position="378"/>
        <end position="397"/>
    </location>
</feature>
<feature type="transmembrane region" description="Helical" evidence="6">
    <location>
        <begin position="228"/>
        <end position="249"/>
    </location>
</feature>
<dbReference type="PANTHER" id="PTHR10924:SF6">
    <property type="entry name" value="SOLUTE CARRIER FAMILY 49 MEMBER A3"/>
    <property type="match status" value="1"/>
</dbReference>
<feature type="transmembrane region" description="Helical" evidence="6">
    <location>
        <begin position="279"/>
        <end position="301"/>
    </location>
</feature>
<proteinExistence type="predicted"/>
<sequence length="536" mass="56757">MNNGENVPVEVEGISPQLSPVTSLRSDVSKQDTLVSTSSGPGSDAESTPFIAHDNSSIPHPQPPSRRRHYGLLSLIFLNLSCSLVFIALPPVASSAKTYFSLPSATVINWQSTLGMFAYVPASILSAHSVRRFGVRNAMCVGAVMMAVGVWLRYAGARSVEIGVVILGQVFVGFAQAFFLNVPAYYSNMWYGPHARITTIALMSLSNPLGQALGSLIAPFVASSPSQIPFWLLICALIASVSTISALLIPGDHAHSSPSHTAPTTLKSSIRQLGRNRRFLCLLVQFSVYVGFFNAFTFLLEQLLTPSGLSPDAAGIAGAITILSGLVASALFSPFMDRRTPAQQVRATQVLTAIVAGSYVAFIALLATTGTRTPVAEVYVICAMLGAASFILLPLSLEKAVSLTHPTGVGVEISTTAMWIGGELLGGIFIVIMDAFRSEGDVGDGGGGVFGKGGMGWGVVFMGVVSGAAVPFAWMLGGEGLNHTYLMLSPLKSKVKPQRSQSMINENKEVIMSLVSKSQMQAKGSHSDKKMKRNPK</sequence>
<dbReference type="InterPro" id="IPR036259">
    <property type="entry name" value="MFS_trans_sf"/>
</dbReference>
<dbReference type="PANTHER" id="PTHR10924">
    <property type="entry name" value="MAJOR FACILITATOR SUPERFAMILY PROTEIN-RELATED"/>
    <property type="match status" value="1"/>
</dbReference>
<feature type="transmembrane region" description="Helical" evidence="6">
    <location>
        <begin position="162"/>
        <end position="186"/>
    </location>
</feature>
<reference evidence="7 8" key="2">
    <citation type="journal article" date="2014" name="J. Gen. Appl. Microbiol.">
        <title>The early diverging ascomycetous budding yeast Saitoella complicata has three histone deacetylases belonging to the Clr6, Hos2, and Rpd3 lineages.</title>
        <authorList>
            <person name="Nishida H."/>
            <person name="Matsumoto T."/>
            <person name="Kondo S."/>
            <person name="Hamamoto M."/>
            <person name="Yoshikawa H."/>
        </authorList>
    </citation>
    <scope>NUCLEOTIDE SEQUENCE [LARGE SCALE GENOMIC DNA]</scope>
    <source>
        <strain evidence="7 8">NRRL Y-17804</strain>
    </source>
</reference>